<dbReference type="Proteomes" id="UP000002748">
    <property type="component" value="Unassembled WGS sequence"/>
</dbReference>
<protein>
    <submittedName>
        <fullName evidence="2">Uncharacterized protein</fullName>
    </submittedName>
</protein>
<dbReference type="EMBL" id="ALBS01000117">
    <property type="protein sequence ID" value="EJT50261.1"/>
    <property type="molecule type" value="Genomic_DNA"/>
</dbReference>
<feature type="compositionally biased region" description="Low complexity" evidence="1">
    <location>
        <begin position="135"/>
        <end position="150"/>
    </location>
</feature>
<proteinExistence type="predicted"/>
<feature type="compositionally biased region" description="Polar residues" evidence="1">
    <location>
        <begin position="96"/>
        <end position="117"/>
    </location>
</feature>
<feature type="compositionally biased region" description="Low complexity" evidence="1">
    <location>
        <begin position="30"/>
        <end position="45"/>
    </location>
</feature>
<feature type="region of interest" description="Disordered" evidence="1">
    <location>
        <begin position="1"/>
        <end position="204"/>
    </location>
</feature>
<feature type="compositionally biased region" description="Polar residues" evidence="1">
    <location>
        <begin position="161"/>
        <end position="175"/>
    </location>
</feature>
<dbReference type="GeneID" id="25983985"/>
<evidence type="ECO:0000256" key="1">
    <source>
        <dbReference type="SAM" id="MobiDB-lite"/>
    </source>
</evidence>
<sequence>MERSASAAERQASASERSAELLDRIAQGNASTFTPHAASTPSPAASREDASAVLQATSSSPSSSTLLCPAATASDSQKDPVLDSARASVTADAVSGPSTTMFDDSSNSSTAAKSTPLPSEAAIYPSFLTGEGGPSSTRHSTSARASTMAAQGKEEAPRKTASMSNLSGKVTNATLPSPALGSATHPDPSPATTPELGSAPSPSVTRAHFARMAELFAEGGKRFNAPLKGTLVTVLHNTTAAQRIAAKIGATDVDSRNINFPLPNSLFKNGTILRGSSLSLQLEFVDPISDPDERYAPDNIIGVVRDPNSCKVLSRYTRADLRTSSAVSTWNLTCVWMSSTVQDHELL</sequence>
<evidence type="ECO:0000313" key="2">
    <source>
        <dbReference type="EMBL" id="EJT50261.1"/>
    </source>
</evidence>
<evidence type="ECO:0000313" key="3">
    <source>
        <dbReference type="Proteomes" id="UP000002748"/>
    </source>
</evidence>
<comment type="caution">
    <text evidence="2">The sequence shown here is derived from an EMBL/GenBank/DDBJ whole genome shotgun (WGS) entry which is preliminary data.</text>
</comment>
<dbReference type="RefSeq" id="XP_014181595.1">
    <property type="nucleotide sequence ID" value="XM_014326120.1"/>
</dbReference>
<dbReference type="VEuPathDB" id="FungiDB:A1Q1_00471"/>
<reference evidence="2 3" key="1">
    <citation type="journal article" date="2012" name="Eukaryot. Cell">
        <title>Draft genome sequence of CBS 2479, the standard type strain of Trichosporon asahii.</title>
        <authorList>
            <person name="Yang R.Y."/>
            <person name="Li H.T."/>
            <person name="Zhu H."/>
            <person name="Zhou G.P."/>
            <person name="Wang M."/>
            <person name="Wang L."/>
        </authorList>
    </citation>
    <scope>NUCLEOTIDE SEQUENCE [LARGE SCALE GENOMIC DNA]</scope>
    <source>
        <strain evidence="3">ATCC 90039 / CBS 2479 / JCM 2466 / KCTC 7840 / NCYC 2677 / UAMH 7654</strain>
    </source>
</reference>
<name>J5TCG6_TRIAS</name>
<dbReference type="AlphaFoldDB" id="J5TCG6"/>
<feature type="compositionally biased region" description="Low complexity" evidence="1">
    <location>
        <begin position="1"/>
        <end position="16"/>
    </location>
</feature>
<gene>
    <name evidence="2" type="ORF">A1Q1_00471</name>
</gene>
<dbReference type="HOGENOM" id="CLU_799713_0_0_1"/>
<accession>J5TCG6</accession>
<dbReference type="KEGG" id="tasa:A1Q1_00471"/>
<organism evidence="2 3">
    <name type="scientific">Trichosporon asahii var. asahii (strain ATCC 90039 / CBS 2479 / JCM 2466 / KCTC 7840 / NBRC 103889/ NCYC 2677 / UAMH 7654)</name>
    <name type="common">Yeast</name>
    <dbReference type="NCBI Taxonomy" id="1186058"/>
    <lineage>
        <taxon>Eukaryota</taxon>
        <taxon>Fungi</taxon>
        <taxon>Dikarya</taxon>
        <taxon>Basidiomycota</taxon>
        <taxon>Agaricomycotina</taxon>
        <taxon>Tremellomycetes</taxon>
        <taxon>Trichosporonales</taxon>
        <taxon>Trichosporonaceae</taxon>
        <taxon>Trichosporon</taxon>
    </lineage>
</organism>